<dbReference type="PRINTS" id="PR00111">
    <property type="entry name" value="ABHYDROLASE"/>
</dbReference>
<dbReference type="PANTHER" id="PTHR43798">
    <property type="entry name" value="MONOACYLGLYCEROL LIPASE"/>
    <property type="match status" value="1"/>
</dbReference>
<dbReference type="SUPFAM" id="SSF53474">
    <property type="entry name" value="alpha/beta-Hydrolases"/>
    <property type="match status" value="1"/>
</dbReference>
<dbReference type="EMBL" id="FORH01000001">
    <property type="protein sequence ID" value="SFI68964.1"/>
    <property type="molecule type" value="Genomic_DNA"/>
</dbReference>
<evidence type="ECO:0000313" key="2">
    <source>
        <dbReference type="EMBL" id="SFI68964.1"/>
    </source>
</evidence>
<organism evidence="2 3">
    <name type="scientific">Celeribacter neptunius</name>
    <dbReference type="NCBI Taxonomy" id="588602"/>
    <lineage>
        <taxon>Bacteria</taxon>
        <taxon>Pseudomonadati</taxon>
        <taxon>Pseudomonadota</taxon>
        <taxon>Alphaproteobacteria</taxon>
        <taxon>Rhodobacterales</taxon>
        <taxon>Roseobacteraceae</taxon>
        <taxon>Celeribacter</taxon>
    </lineage>
</organism>
<dbReference type="GO" id="GO:0016020">
    <property type="term" value="C:membrane"/>
    <property type="evidence" value="ECO:0007669"/>
    <property type="project" value="TreeGrafter"/>
</dbReference>
<dbReference type="STRING" id="588602.SAMN04487991_0613"/>
<gene>
    <name evidence="2" type="ORF">SAMN04487991_0613</name>
</gene>
<evidence type="ECO:0000259" key="1">
    <source>
        <dbReference type="Pfam" id="PF00561"/>
    </source>
</evidence>
<dbReference type="Pfam" id="PF00561">
    <property type="entry name" value="Abhydrolase_1"/>
    <property type="match status" value="1"/>
</dbReference>
<proteinExistence type="predicted"/>
<dbReference type="InterPro" id="IPR050266">
    <property type="entry name" value="AB_hydrolase_sf"/>
</dbReference>
<dbReference type="PANTHER" id="PTHR43798:SF33">
    <property type="entry name" value="HYDROLASE, PUTATIVE (AFU_ORTHOLOGUE AFUA_2G14860)-RELATED"/>
    <property type="match status" value="1"/>
</dbReference>
<protein>
    <submittedName>
        <fullName evidence="2">Pimeloyl-ACP methyl ester carboxylesterase</fullName>
    </submittedName>
</protein>
<dbReference type="Proteomes" id="UP000199630">
    <property type="component" value="Unassembled WGS sequence"/>
</dbReference>
<dbReference type="InterPro" id="IPR000639">
    <property type="entry name" value="Epox_hydrolase-like"/>
</dbReference>
<dbReference type="InterPro" id="IPR029058">
    <property type="entry name" value="AB_hydrolase_fold"/>
</dbReference>
<dbReference type="OrthoDB" id="9804723at2"/>
<reference evidence="3" key="1">
    <citation type="submission" date="2016-10" db="EMBL/GenBank/DDBJ databases">
        <authorList>
            <person name="Varghese N."/>
            <person name="Submissions S."/>
        </authorList>
    </citation>
    <scope>NUCLEOTIDE SEQUENCE [LARGE SCALE GENOMIC DNA]</scope>
    <source>
        <strain evidence="3">DSM 26471</strain>
    </source>
</reference>
<name>A0A1I3K994_9RHOB</name>
<dbReference type="InterPro" id="IPR000073">
    <property type="entry name" value="AB_hydrolase_1"/>
</dbReference>
<feature type="domain" description="AB hydrolase-1" evidence="1">
    <location>
        <begin position="26"/>
        <end position="267"/>
    </location>
</feature>
<dbReference type="Gene3D" id="3.40.50.1820">
    <property type="entry name" value="alpha/beta hydrolase"/>
    <property type="match status" value="1"/>
</dbReference>
<dbReference type="RefSeq" id="WP_090057046.1">
    <property type="nucleotide sequence ID" value="NZ_FORH01000001.1"/>
</dbReference>
<evidence type="ECO:0000313" key="3">
    <source>
        <dbReference type="Proteomes" id="UP000199630"/>
    </source>
</evidence>
<accession>A0A1I3K994</accession>
<dbReference type="PRINTS" id="PR00412">
    <property type="entry name" value="EPOXHYDRLASE"/>
</dbReference>
<keyword evidence="3" id="KW-1185">Reference proteome</keyword>
<dbReference type="AlphaFoldDB" id="A0A1I3K994"/>
<sequence>MNRILGQHALINGNRIAYGVHGQGAPVVLLHGTPSSSLIWRNVLPQLVASGYRVHVYDLLGYGASERPADPTVDTSISAQVPVLEALLAHWQLDTIHLVGHDFGGGIAQRFGVFNPGRLRSLTLMDTVSFDSSPSQRTREQLEAGLETLIKTSDAAHRAHFRDWLLSAVWNKPAFADDVLSAYVEMISGPVGQGSYFQHQARTYEARHTMEIADRLHELAALPVKIIWGAEDAWQSVDCGERLQRAIPGSELSVVEEAGHFAPEDRPVMIAELLIEFFDRHRARGT</sequence>
<dbReference type="GO" id="GO:0003824">
    <property type="term" value="F:catalytic activity"/>
    <property type="evidence" value="ECO:0007669"/>
    <property type="project" value="InterPro"/>
</dbReference>